<dbReference type="SUPFAM" id="SSF53901">
    <property type="entry name" value="Thiolase-like"/>
    <property type="match status" value="2"/>
</dbReference>
<protein>
    <submittedName>
        <fullName evidence="5">Beta-ketoacyl synthase</fullName>
    </submittedName>
</protein>
<evidence type="ECO:0000313" key="5">
    <source>
        <dbReference type="EMBL" id="EFI33467.1"/>
    </source>
</evidence>
<comment type="caution">
    <text evidence="5">The sequence shown here is derived from an EMBL/GenBank/DDBJ whole genome shotgun (WGS) entry which is preliminary data.</text>
</comment>
<dbReference type="InterPro" id="IPR000794">
    <property type="entry name" value="Beta-ketoacyl_synthase"/>
</dbReference>
<organism evidence="5 6">
    <name type="scientific">Desulfonatronospira thiodismutans ASO3-1</name>
    <dbReference type="NCBI Taxonomy" id="555779"/>
    <lineage>
        <taxon>Bacteria</taxon>
        <taxon>Pseudomonadati</taxon>
        <taxon>Thermodesulfobacteriota</taxon>
        <taxon>Desulfovibrionia</taxon>
        <taxon>Desulfovibrionales</taxon>
        <taxon>Desulfonatronovibrionaceae</taxon>
        <taxon>Desulfonatronospira</taxon>
    </lineage>
</organism>
<dbReference type="PANTHER" id="PTHR11712:SF347">
    <property type="entry name" value="BETA KETOACYL-ACYL CARRIER PROTEIN SYNTHASE"/>
    <property type="match status" value="1"/>
</dbReference>
<dbReference type="InterPro" id="IPR020841">
    <property type="entry name" value="PKS_Beta-ketoAc_synthase_dom"/>
</dbReference>
<reference evidence="5" key="1">
    <citation type="submission" date="2010-05" db="EMBL/GenBank/DDBJ databases">
        <title>The draft genome of Desulfonatronospira thiodismutans ASO3-1.</title>
        <authorList>
            <consortium name="US DOE Joint Genome Institute (JGI-PGF)"/>
            <person name="Lucas S."/>
            <person name="Copeland A."/>
            <person name="Lapidus A."/>
            <person name="Cheng J.-F."/>
            <person name="Bruce D."/>
            <person name="Goodwin L."/>
            <person name="Pitluck S."/>
            <person name="Chertkov O."/>
            <person name="Brettin T."/>
            <person name="Detter J.C."/>
            <person name="Han C."/>
            <person name="Land M.L."/>
            <person name="Hauser L."/>
            <person name="Kyrpides N."/>
            <person name="Mikhailova N."/>
            <person name="Muyzer G."/>
            <person name="Woyke T."/>
        </authorList>
    </citation>
    <scope>NUCLEOTIDE SEQUENCE [LARGE SCALE GENOMIC DNA]</scope>
    <source>
        <strain evidence="5">ASO3-1</strain>
    </source>
</reference>
<name>D6SS01_9BACT</name>
<feature type="domain" description="Ketosynthase family 3 (KS3)" evidence="4">
    <location>
        <begin position="1"/>
        <end position="367"/>
    </location>
</feature>
<dbReference type="Proteomes" id="UP000005496">
    <property type="component" value="Unassembled WGS sequence"/>
</dbReference>
<proteinExistence type="inferred from homology"/>
<dbReference type="InterPro" id="IPR014030">
    <property type="entry name" value="Ketoacyl_synth_N"/>
</dbReference>
<keyword evidence="6" id="KW-1185">Reference proteome</keyword>
<evidence type="ECO:0000259" key="4">
    <source>
        <dbReference type="PROSITE" id="PS52004"/>
    </source>
</evidence>
<dbReference type="Gene3D" id="3.40.47.10">
    <property type="match status" value="1"/>
</dbReference>
<comment type="similarity">
    <text evidence="1 3">Belongs to the thiolase-like superfamily. Beta-ketoacyl-ACP synthases family.</text>
</comment>
<dbReference type="GO" id="GO:0004315">
    <property type="term" value="F:3-oxoacyl-[acyl-carrier-protein] synthase activity"/>
    <property type="evidence" value="ECO:0007669"/>
    <property type="project" value="TreeGrafter"/>
</dbReference>
<gene>
    <name evidence="5" type="ORF">Dthio_PD0801</name>
</gene>
<dbReference type="EMBL" id="ACJN02000003">
    <property type="protein sequence ID" value="EFI33467.1"/>
    <property type="molecule type" value="Genomic_DNA"/>
</dbReference>
<evidence type="ECO:0000256" key="2">
    <source>
        <dbReference type="ARBA" id="ARBA00022679"/>
    </source>
</evidence>
<dbReference type="PANTHER" id="PTHR11712">
    <property type="entry name" value="POLYKETIDE SYNTHASE-RELATED"/>
    <property type="match status" value="1"/>
</dbReference>
<evidence type="ECO:0000256" key="3">
    <source>
        <dbReference type="RuleBase" id="RU003694"/>
    </source>
</evidence>
<dbReference type="eggNOG" id="COG0304">
    <property type="taxonomic scope" value="Bacteria"/>
</dbReference>
<dbReference type="Pfam" id="PF00109">
    <property type="entry name" value="ketoacyl-synt"/>
    <property type="match status" value="1"/>
</dbReference>
<sequence length="370" mass="38222">MNRVFVQDIRIATALGNLEQTFAGLLRGSTGIGPINRGFSGNAATIALLEQPDNTSCIHTLLELVLQDFPGLSRDTVPFAATTKAGVDSLEKVMRGIPADIQTAFPQWLLSRVRRRMSLDSPGLAVSAACASSTIALARAAREVAFGRAESVLVVCADVVSQFVYQGFSSLHALDKSACRPFDSNRSGLSLGEGAAAIHVVSEDRVRENTVSVIAEISGWGAACDAVHITAPARDGCGLIAALNQALSRGGLSAGDVGAVHAHGTGTVYNDAMEITAFKSVFGDRARPVYSVKGALGHTLGAAGGVEAALSIKSLHAGVVPPTVGLEDPEDAAAGYVSSRSSSLDRRVIVTTNSGFGGINAALVLKLPEC</sequence>
<dbReference type="AlphaFoldDB" id="D6SS01"/>
<dbReference type="InterPro" id="IPR014031">
    <property type="entry name" value="Ketoacyl_synth_C"/>
</dbReference>
<keyword evidence="2 3" id="KW-0808">Transferase</keyword>
<dbReference type="InterPro" id="IPR016039">
    <property type="entry name" value="Thiolase-like"/>
</dbReference>
<evidence type="ECO:0000256" key="1">
    <source>
        <dbReference type="ARBA" id="ARBA00008467"/>
    </source>
</evidence>
<evidence type="ECO:0000313" key="6">
    <source>
        <dbReference type="Proteomes" id="UP000005496"/>
    </source>
</evidence>
<dbReference type="SMART" id="SM00825">
    <property type="entry name" value="PKS_KS"/>
    <property type="match status" value="1"/>
</dbReference>
<dbReference type="PROSITE" id="PS52004">
    <property type="entry name" value="KS3_2"/>
    <property type="match status" value="1"/>
</dbReference>
<dbReference type="Pfam" id="PF02801">
    <property type="entry name" value="Ketoacyl-synt_C"/>
    <property type="match status" value="1"/>
</dbReference>
<dbReference type="GO" id="GO:0006633">
    <property type="term" value="P:fatty acid biosynthetic process"/>
    <property type="evidence" value="ECO:0007669"/>
    <property type="project" value="TreeGrafter"/>
</dbReference>
<accession>D6SS01</accession>